<evidence type="ECO:0000259" key="2">
    <source>
        <dbReference type="Pfam" id="PF03972"/>
    </source>
</evidence>
<dbReference type="Proteomes" id="UP001595904">
    <property type="component" value="Unassembled WGS sequence"/>
</dbReference>
<gene>
    <name evidence="4" type="ORF">ACFPN2_27515</name>
</gene>
<dbReference type="InterPro" id="IPR005656">
    <property type="entry name" value="MmgE_PrpD"/>
</dbReference>
<sequence length="462" mass="49138">MTDSISQALADFVASTGYEQIPQRTREMAKRCLLDGLGVSLAATGLAPVCRPFIEYAVEQGGRAESTVFASGTRVPAALAAFANGALAHALDFEDAHDRALLHPNAPTIPAVLAVCEAFGPIDGRELIAALAIGCDVACRIGLALRVPLDEYGWYPPPIIAAFGTTAAVGRLLKLSASQLVDAFSLTLCQATCSAELKFSPHSDIRAVRDAFPAQTGVTSALLARKGVRGFNRPLEGRAGFFALYARGAYEPEVVTQSLGERFEIDEIAFKPWPSCRGTHVYIEAAAQLVREHRIDPVDIASARLVGSRLNLMLAEPVDQKRRPATAIDAKFSLPFTVATAIHRGTVTLDDFTASSLSDPAVLDLAGRVQYAAEPSRPASGPDVLRGSVELELRGGNPVKLEIDEPSGSPGRPASDAALIAKFRDCCQRARSHPSAVAIDAWVERIMTLETSLDAGELARSL</sequence>
<feature type="domain" description="MmgE/PrpD N-terminal" evidence="2">
    <location>
        <begin position="7"/>
        <end position="248"/>
    </location>
</feature>
<dbReference type="Pfam" id="PF03972">
    <property type="entry name" value="MmgE_PrpD_N"/>
    <property type="match status" value="1"/>
</dbReference>
<name>A0ABV8T1T5_9GAMM</name>
<dbReference type="PANTHER" id="PTHR16943:SF8">
    <property type="entry name" value="2-METHYLCITRATE DEHYDRATASE"/>
    <property type="match status" value="1"/>
</dbReference>
<feature type="domain" description="MmgE/PrpD C-terminal" evidence="3">
    <location>
        <begin position="273"/>
        <end position="432"/>
    </location>
</feature>
<dbReference type="Pfam" id="PF19305">
    <property type="entry name" value="MmgE_PrpD_C"/>
    <property type="match status" value="1"/>
</dbReference>
<evidence type="ECO:0000259" key="3">
    <source>
        <dbReference type="Pfam" id="PF19305"/>
    </source>
</evidence>
<dbReference type="SUPFAM" id="SSF103378">
    <property type="entry name" value="2-methylcitrate dehydratase PrpD"/>
    <property type="match status" value="1"/>
</dbReference>
<dbReference type="InterPro" id="IPR045337">
    <property type="entry name" value="MmgE_PrpD_C"/>
</dbReference>
<protein>
    <submittedName>
        <fullName evidence="4">MmgE/PrpD family protein</fullName>
    </submittedName>
</protein>
<evidence type="ECO:0000313" key="4">
    <source>
        <dbReference type="EMBL" id="MFC4312863.1"/>
    </source>
</evidence>
<reference evidence="5" key="1">
    <citation type="journal article" date="2019" name="Int. J. Syst. Evol. Microbiol.">
        <title>The Global Catalogue of Microorganisms (GCM) 10K type strain sequencing project: providing services to taxonomists for standard genome sequencing and annotation.</title>
        <authorList>
            <consortium name="The Broad Institute Genomics Platform"/>
            <consortium name="The Broad Institute Genome Sequencing Center for Infectious Disease"/>
            <person name="Wu L."/>
            <person name="Ma J."/>
        </authorList>
    </citation>
    <scope>NUCLEOTIDE SEQUENCE [LARGE SCALE GENOMIC DNA]</scope>
    <source>
        <strain evidence="5">CGMCC 1.10759</strain>
    </source>
</reference>
<comment type="similarity">
    <text evidence="1">Belongs to the PrpD family.</text>
</comment>
<dbReference type="InterPro" id="IPR042188">
    <property type="entry name" value="MmgE/PrpD_sf_2"/>
</dbReference>
<keyword evidence="5" id="KW-1185">Reference proteome</keyword>
<dbReference type="InterPro" id="IPR045336">
    <property type="entry name" value="MmgE_PrpD_N"/>
</dbReference>
<evidence type="ECO:0000256" key="1">
    <source>
        <dbReference type="ARBA" id="ARBA00006174"/>
    </source>
</evidence>
<dbReference type="PANTHER" id="PTHR16943">
    <property type="entry name" value="2-METHYLCITRATE DEHYDRATASE-RELATED"/>
    <property type="match status" value="1"/>
</dbReference>
<comment type="caution">
    <text evidence="4">The sequence shown here is derived from an EMBL/GenBank/DDBJ whole genome shotgun (WGS) entry which is preliminary data.</text>
</comment>
<dbReference type="EMBL" id="JBHSDU010000014">
    <property type="protein sequence ID" value="MFC4312863.1"/>
    <property type="molecule type" value="Genomic_DNA"/>
</dbReference>
<dbReference type="RefSeq" id="WP_380602618.1">
    <property type="nucleotide sequence ID" value="NZ_JBHSDU010000014.1"/>
</dbReference>
<accession>A0ABV8T1T5</accession>
<dbReference type="InterPro" id="IPR036148">
    <property type="entry name" value="MmgE/PrpD_sf"/>
</dbReference>
<proteinExistence type="inferred from homology"/>
<dbReference type="Gene3D" id="1.10.4100.10">
    <property type="entry name" value="2-methylcitrate dehydratase PrpD"/>
    <property type="match status" value="1"/>
</dbReference>
<dbReference type="InterPro" id="IPR042183">
    <property type="entry name" value="MmgE/PrpD_sf_1"/>
</dbReference>
<dbReference type="Gene3D" id="3.30.1330.120">
    <property type="entry name" value="2-methylcitrate dehydratase PrpD"/>
    <property type="match status" value="1"/>
</dbReference>
<evidence type="ECO:0000313" key="5">
    <source>
        <dbReference type="Proteomes" id="UP001595904"/>
    </source>
</evidence>
<organism evidence="4 5">
    <name type="scientific">Steroidobacter flavus</name>
    <dbReference type="NCBI Taxonomy" id="1842136"/>
    <lineage>
        <taxon>Bacteria</taxon>
        <taxon>Pseudomonadati</taxon>
        <taxon>Pseudomonadota</taxon>
        <taxon>Gammaproteobacteria</taxon>
        <taxon>Steroidobacterales</taxon>
        <taxon>Steroidobacteraceae</taxon>
        <taxon>Steroidobacter</taxon>
    </lineage>
</organism>